<keyword evidence="1" id="KW-0472">Membrane</keyword>
<evidence type="ECO:0000256" key="2">
    <source>
        <dbReference type="SAM" id="SignalP"/>
    </source>
</evidence>
<keyword evidence="1" id="KW-0812">Transmembrane</keyword>
<accession>A0A0V0H4P3</accession>
<organism evidence="3">
    <name type="scientific">Solanum chacoense</name>
    <name type="common">Chaco potato</name>
    <dbReference type="NCBI Taxonomy" id="4108"/>
    <lineage>
        <taxon>Eukaryota</taxon>
        <taxon>Viridiplantae</taxon>
        <taxon>Streptophyta</taxon>
        <taxon>Embryophyta</taxon>
        <taxon>Tracheophyta</taxon>
        <taxon>Spermatophyta</taxon>
        <taxon>Magnoliopsida</taxon>
        <taxon>eudicotyledons</taxon>
        <taxon>Gunneridae</taxon>
        <taxon>Pentapetalae</taxon>
        <taxon>asterids</taxon>
        <taxon>lamiids</taxon>
        <taxon>Solanales</taxon>
        <taxon>Solanaceae</taxon>
        <taxon>Solanoideae</taxon>
        <taxon>Solaneae</taxon>
        <taxon>Solanum</taxon>
    </lineage>
</organism>
<keyword evidence="1" id="KW-1133">Transmembrane helix</keyword>
<name>A0A0V0H4P3_SOLCH</name>
<sequence length="77" mass="8935">MLKRFLELLFYLLVPGAFHPKLPSGFTVLFLLMLICMGAQAKAAEGGSFEPSSPKNYTAYIRFFYYYIFTYIYLILN</sequence>
<dbReference type="EMBL" id="GEDG01025253">
    <property type="protein sequence ID" value="JAP15377.1"/>
    <property type="molecule type" value="Transcribed_RNA"/>
</dbReference>
<evidence type="ECO:0000256" key="1">
    <source>
        <dbReference type="SAM" id="Phobius"/>
    </source>
</evidence>
<feature type="transmembrane region" description="Helical" evidence="1">
    <location>
        <begin position="59"/>
        <end position="76"/>
    </location>
</feature>
<feature type="signal peptide" evidence="2">
    <location>
        <begin position="1"/>
        <end position="41"/>
    </location>
</feature>
<reference evidence="3" key="1">
    <citation type="submission" date="2015-12" db="EMBL/GenBank/DDBJ databases">
        <title>Gene expression during late stages of embryo sac development: a critical building block for successful pollen-pistil interactions.</title>
        <authorList>
            <person name="Liu Y."/>
            <person name="Joly V."/>
            <person name="Sabar M."/>
            <person name="Matton D.P."/>
        </authorList>
    </citation>
    <scope>NUCLEOTIDE SEQUENCE</scope>
</reference>
<feature type="chain" id="PRO_5006865701" evidence="2">
    <location>
        <begin position="42"/>
        <end position="77"/>
    </location>
</feature>
<keyword evidence="2" id="KW-0732">Signal</keyword>
<dbReference type="AlphaFoldDB" id="A0A0V0H4P3"/>
<proteinExistence type="predicted"/>
<protein>
    <submittedName>
        <fullName evidence="3">Putative ovule protein</fullName>
    </submittedName>
</protein>
<evidence type="ECO:0000313" key="3">
    <source>
        <dbReference type="EMBL" id="JAP15377.1"/>
    </source>
</evidence>
<feature type="non-terminal residue" evidence="3">
    <location>
        <position position="77"/>
    </location>
</feature>